<evidence type="ECO:0000313" key="1">
    <source>
        <dbReference type="EMBL" id="KAF2267377.1"/>
    </source>
</evidence>
<accession>A0A9P4KG56</accession>
<dbReference type="Proteomes" id="UP000800093">
    <property type="component" value="Unassembled WGS sequence"/>
</dbReference>
<gene>
    <name evidence="1" type="ORF">CC78DRAFT_541630</name>
</gene>
<dbReference type="AlphaFoldDB" id="A0A9P4KG56"/>
<dbReference type="EMBL" id="ML986591">
    <property type="protein sequence ID" value="KAF2267377.1"/>
    <property type="molecule type" value="Genomic_DNA"/>
</dbReference>
<reference evidence="2" key="1">
    <citation type="journal article" date="2020" name="Stud. Mycol.">
        <title>101 Dothideomycetes genomes: A test case for predicting lifestyles and emergence of pathogens.</title>
        <authorList>
            <person name="Haridas S."/>
            <person name="Albert R."/>
            <person name="Binder M."/>
            <person name="Bloem J."/>
            <person name="LaButti K."/>
            <person name="Salamov A."/>
            <person name="Andreopoulos B."/>
            <person name="Baker S."/>
            <person name="Barry K."/>
            <person name="Bills G."/>
            <person name="Bluhm B."/>
            <person name="Cannon C."/>
            <person name="Castanera R."/>
            <person name="Culley D."/>
            <person name="Daum C."/>
            <person name="Ezra D."/>
            <person name="Gonzalez J."/>
            <person name="Henrissat B."/>
            <person name="Kuo A."/>
            <person name="Liang C."/>
            <person name="Lipzen A."/>
            <person name="Lutzoni F."/>
            <person name="Magnuson J."/>
            <person name="Mondo S."/>
            <person name="Nolan M."/>
            <person name="Ohm R."/>
            <person name="Pangilinan J."/>
            <person name="Park H.-J."/>
            <person name="Ramirez L."/>
            <person name="Alfaro M."/>
            <person name="Sun H."/>
            <person name="Tritt A."/>
            <person name="Yoshinaga Y."/>
            <person name="Zwiers L.-H."/>
            <person name="Turgeon B."/>
            <person name="Goodwin S."/>
            <person name="Spatafora J."/>
            <person name="Crous P."/>
            <person name="Grigoriev I."/>
        </authorList>
    </citation>
    <scope>NUCLEOTIDE SEQUENCE [LARGE SCALE GENOMIC DNA]</scope>
    <source>
        <strain evidence="2">CBS 304.66</strain>
    </source>
</reference>
<comment type="caution">
    <text evidence="1">The sequence shown here is derived from an EMBL/GenBank/DDBJ whole genome shotgun (WGS) entry which is preliminary data.</text>
</comment>
<keyword evidence="2" id="KW-1185">Reference proteome</keyword>
<evidence type="ECO:0000313" key="2">
    <source>
        <dbReference type="Proteomes" id="UP000800093"/>
    </source>
</evidence>
<name>A0A9P4KG56_9PLEO</name>
<proteinExistence type="predicted"/>
<organism evidence="1 2">
    <name type="scientific">Lojkania enalia</name>
    <dbReference type="NCBI Taxonomy" id="147567"/>
    <lineage>
        <taxon>Eukaryota</taxon>
        <taxon>Fungi</taxon>
        <taxon>Dikarya</taxon>
        <taxon>Ascomycota</taxon>
        <taxon>Pezizomycotina</taxon>
        <taxon>Dothideomycetes</taxon>
        <taxon>Pleosporomycetidae</taxon>
        <taxon>Pleosporales</taxon>
        <taxon>Pleosporales incertae sedis</taxon>
        <taxon>Lojkania</taxon>
    </lineage>
</organism>
<protein>
    <submittedName>
        <fullName evidence="1">Uncharacterized protein</fullName>
    </submittedName>
</protein>
<sequence>MRCKRMRGAGRYGGGTHAPSGPLLRCPGGWAGEGWGYASPDRCLQIFVRVGVHTTLQPIAVGYASQGPPDRPQSPRMYESPALLQMLMHPGRALVHDYPTPLLANSELRTASQEHAWQDGTKTIEFHCPVSHAVSSEHALLVEHATAGSSALLTRATMGQQGITVSQSLWWIRGLERPQRRPAPSLVIGQSSELASQDKCGCKGSQGAWT</sequence>